<evidence type="ECO:0000256" key="6">
    <source>
        <dbReference type="ARBA" id="ARBA00022968"/>
    </source>
</evidence>
<keyword evidence="3 11" id="KW-0328">Glycosyltransferase</keyword>
<gene>
    <name evidence="13" type="primary">LOC106747505</name>
</gene>
<name>A0A6P3XQB7_DINQU</name>
<accession>A0A6P3XQB7</accession>
<evidence type="ECO:0000256" key="4">
    <source>
        <dbReference type="ARBA" id="ARBA00022679"/>
    </source>
</evidence>
<evidence type="ECO:0000256" key="3">
    <source>
        <dbReference type="ARBA" id="ARBA00022676"/>
    </source>
</evidence>
<evidence type="ECO:0000256" key="5">
    <source>
        <dbReference type="ARBA" id="ARBA00022692"/>
    </source>
</evidence>
<evidence type="ECO:0000313" key="12">
    <source>
        <dbReference type="Proteomes" id="UP000515204"/>
    </source>
</evidence>
<evidence type="ECO:0000256" key="7">
    <source>
        <dbReference type="ARBA" id="ARBA00022989"/>
    </source>
</evidence>
<keyword evidence="9 11" id="KW-0472">Membrane</keyword>
<dbReference type="KEGG" id="dqu:106747505"/>
<dbReference type="Proteomes" id="UP000515204">
    <property type="component" value="Unplaced"/>
</dbReference>
<evidence type="ECO:0000313" key="13">
    <source>
        <dbReference type="RefSeq" id="XP_014480561.1"/>
    </source>
</evidence>
<proteinExistence type="inferred from homology"/>
<keyword evidence="4" id="KW-0808">Transferase</keyword>
<evidence type="ECO:0000256" key="9">
    <source>
        <dbReference type="ARBA" id="ARBA00023136"/>
    </source>
</evidence>
<dbReference type="GO" id="GO:0016758">
    <property type="term" value="F:hexosyltransferase activity"/>
    <property type="evidence" value="ECO:0007669"/>
    <property type="project" value="InterPro"/>
</dbReference>
<dbReference type="Pfam" id="PF01762">
    <property type="entry name" value="Galactosyl_T"/>
    <property type="match status" value="1"/>
</dbReference>
<dbReference type="PANTHER" id="PTHR11214:SF235">
    <property type="entry name" value="HEXOSYLTRANSFERASE"/>
    <property type="match status" value="1"/>
</dbReference>
<keyword evidence="7 11" id="KW-1133">Transmembrane helix</keyword>
<evidence type="ECO:0000256" key="11">
    <source>
        <dbReference type="RuleBase" id="RU363063"/>
    </source>
</evidence>
<keyword evidence="8 11" id="KW-0333">Golgi apparatus</keyword>
<dbReference type="PANTHER" id="PTHR11214">
    <property type="entry name" value="BETA-1,3-N-ACETYLGLUCOSAMINYLTRANSFERASE"/>
    <property type="match status" value="1"/>
</dbReference>
<dbReference type="Gene3D" id="3.90.550.50">
    <property type="match status" value="1"/>
</dbReference>
<dbReference type="GO" id="GO:0000139">
    <property type="term" value="C:Golgi membrane"/>
    <property type="evidence" value="ECO:0007669"/>
    <property type="project" value="UniProtKB-SubCell"/>
</dbReference>
<keyword evidence="5 11" id="KW-0812">Transmembrane</keyword>
<comment type="similarity">
    <text evidence="2 11">Belongs to the glycosyltransferase 31 family.</text>
</comment>
<comment type="subcellular location">
    <subcellularLocation>
        <location evidence="1 11">Golgi apparatus membrane</location>
        <topology evidence="1 11">Single-pass type II membrane protein</topology>
    </subcellularLocation>
</comment>
<keyword evidence="6 11" id="KW-0735">Signal-anchor</keyword>
<reference evidence="13" key="1">
    <citation type="submission" date="2025-08" db="UniProtKB">
        <authorList>
            <consortium name="RefSeq"/>
        </authorList>
    </citation>
    <scope>IDENTIFICATION</scope>
</reference>
<dbReference type="InterPro" id="IPR002659">
    <property type="entry name" value="Glyco_trans_31"/>
</dbReference>
<evidence type="ECO:0000256" key="1">
    <source>
        <dbReference type="ARBA" id="ARBA00004323"/>
    </source>
</evidence>
<protein>
    <recommendedName>
        <fullName evidence="11">Hexosyltransferase</fullName>
        <ecNumber evidence="11">2.4.1.-</ecNumber>
    </recommendedName>
</protein>
<dbReference type="GeneID" id="106747505"/>
<evidence type="ECO:0000256" key="10">
    <source>
        <dbReference type="ARBA" id="ARBA00023180"/>
    </source>
</evidence>
<dbReference type="GO" id="GO:0006493">
    <property type="term" value="P:protein O-linked glycosylation"/>
    <property type="evidence" value="ECO:0007669"/>
    <property type="project" value="TreeGrafter"/>
</dbReference>
<keyword evidence="12" id="KW-1185">Reference proteome</keyword>
<evidence type="ECO:0000256" key="2">
    <source>
        <dbReference type="ARBA" id="ARBA00008661"/>
    </source>
</evidence>
<sequence>MFGNEAGMLAKLGFLLLLVCTACVLFIAFTEKGLRPQRKNAIPMQATVVEIPGKSSNSVKLIIEPLCNSTFLAWIVTSYAGDPSARSALRRAYASEELQTLGIRRVFLLGTLSDDAQRKTRVSQNALLDESRRFNDILQGDFVDTYRNLTRKHLMGLRWAVNKCRHLQYIVKMDDDIVINLYGLLDKLHGVVDEDSLTGYALRNMIPVREPANKWYVSEAEYAGSIYPDFVSGWMYVVRPQMANRLTNYAESSNEYFWIDDVFVTGVLRQALNIKIRNIGELYTTDHRYLECCMKGRKSLLQCEFLIGPNGGDAELQIRFKEFAKFCHTNCSVRPATNLVGKTCVVAYKEANLHKGAVQINTVHIL</sequence>
<feature type="transmembrane region" description="Helical" evidence="11">
    <location>
        <begin position="12"/>
        <end position="29"/>
    </location>
</feature>
<evidence type="ECO:0000256" key="8">
    <source>
        <dbReference type="ARBA" id="ARBA00023034"/>
    </source>
</evidence>
<dbReference type="AlphaFoldDB" id="A0A6P3XQB7"/>
<dbReference type="FunFam" id="3.90.550.50:FF:000001">
    <property type="entry name" value="Hexosyltransferase"/>
    <property type="match status" value="1"/>
</dbReference>
<keyword evidence="10" id="KW-0325">Glycoprotein</keyword>
<organism evidence="12 13">
    <name type="scientific">Dinoponera quadriceps</name>
    <name type="common">South American ant</name>
    <dbReference type="NCBI Taxonomy" id="609295"/>
    <lineage>
        <taxon>Eukaryota</taxon>
        <taxon>Metazoa</taxon>
        <taxon>Ecdysozoa</taxon>
        <taxon>Arthropoda</taxon>
        <taxon>Hexapoda</taxon>
        <taxon>Insecta</taxon>
        <taxon>Pterygota</taxon>
        <taxon>Neoptera</taxon>
        <taxon>Endopterygota</taxon>
        <taxon>Hymenoptera</taxon>
        <taxon>Apocrita</taxon>
        <taxon>Aculeata</taxon>
        <taxon>Formicoidea</taxon>
        <taxon>Formicidae</taxon>
        <taxon>Ponerinae</taxon>
        <taxon>Ponerini</taxon>
        <taxon>Dinoponera</taxon>
    </lineage>
</organism>
<dbReference type="RefSeq" id="XP_014480561.1">
    <property type="nucleotide sequence ID" value="XM_014625075.1"/>
</dbReference>
<dbReference type="OrthoDB" id="2139606at2759"/>
<dbReference type="EC" id="2.4.1.-" evidence="11"/>